<dbReference type="AlphaFoldDB" id="A0A3B0P8D6"/>
<evidence type="ECO:0000313" key="2">
    <source>
        <dbReference type="EMBL" id="SYV93232.1"/>
    </source>
</evidence>
<name>A0A3B0P8D6_MYCSY</name>
<protein>
    <submittedName>
        <fullName evidence="2">Uncharacterized protein</fullName>
    </submittedName>
</protein>
<sequence>MALYKLLTAPITSEYVGLSPSSDSTSDDKFRDFRDSKTSENKSFPPKEIVTRLAFLSLAFKSSATLW</sequence>
<proteinExistence type="predicted"/>
<dbReference type="EMBL" id="LS991953">
    <property type="protein sequence ID" value="SYV93232.1"/>
    <property type="molecule type" value="Genomic_DNA"/>
</dbReference>
<reference evidence="3" key="1">
    <citation type="submission" date="2018-06" db="EMBL/GenBank/DDBJ databases">
        <authorList>
            <consortium name="Pathogen Informatics"/>
        </authorList>
    </citation>
    <scope>NUCLEOTIDE SEQUENCE [LARGE SCALE GENOMIC DNA]</scope>
    <source>
        <strain evidence="3">NCTC10124</strain>
    </source>
</reference>
<accession>A0A3B0P8D6</accession>
<feature type="region of interest" description="Disordered" evidence="1">
    <location>
        <begin position="17"/>
        <end position="43"/>
    </location>
</feature>
<feature type="compositionally biased region" description="Basic and acidic residues" evidence="1">
    <location>
        <begin position="26"/>
        <end position="40"/>
    </location>
</feature>
<evidence type="ECO:0000313" key="3">
    <source>
        <dbReference type="Proteomes" id="UP000259328"/>
    </source>
</evidence>
<dbReference type="Proteomes" id="UP000259328">
    <property type="component" value="Chromosome"/>
</dbReference>
<evidence type="ECO:0000256" key="1">
    <source>
        <dbReference type="SAM" id="MobiDB-lite"/>
    </source>
</evidence>
<gene>
    <name evidence="2" type="ORF">NCTC10124_00963</name>
</gene>
<organism evidence="2 3">
    <name type="scientific">Mycoplasmopsis synoviae</name>
    <name type="common">Mycoplasma synoviae</name>
    <dbReference type="NCBI Taxonomy" id="2109"/>
    <lineage>
        <taxon>Bacteria</taxon>
        <taxon>Bacillati</taxon>
        <taxon>Mycoplasmatota</taxon>
        <taxon>Mycoplasmoidales</taxon>
        <taxon>Metamycoplasmataceae</taxon>
        <taxon>Mycoplasmopsis</taxon>
    </lineage>
</organism>